<feature type="compositionally biased region" description="Polar residues" evidence="2">
    <location>
        <begin position="399"/>
        <end position="412"/>
    </location>
</feature>
<keyword evidence="1" id="KW-0479">Metal-binding</keyword>
<feature type="domain" description="C2H2-type" evidence="3">
    <location>
        <begin position="172"/>
        <end position="199"/>
    </location>
</feature>
<gene>
    <name evidence="4" type="ORF">BGT96224_4200</name>
    <name evidence="5" type="ORF">BGT96224V2_LOCUS542</name>
</gene>
<feature type="compositionally biased region" description="Polar residues" evidence="2">
    <location>
        <begin position="108"/>
        <end position="117"/>
    </location>
</feature>
<evidence type="ECO:0000313" key="4">
    <source>
        <dbReference type="EMBL" id="EPQ67253.1"/>
    </source>
</evidence>
<proteinExistence type="predicted"/>
<evidence type="ECO:0000313" key="6">
    <source>
        <dbReference type="Proteomes" id="UP000053110"/>
    </source>
</evidence>
<dbReference type="InterPro" id="IPR036236">
    <property type="entry name" value="Znf_C2H2_sf"/>
</dbReference>
<keyword evidence="1" id="KW-0862">Zinc</keyword>
<feature type="region of interest" description="Disordered" evidence="2">
    <location>
        <begin position="89"/>
        <end position="174"/>
    </location>
</feature>
<evidence type="ECO:0000313" key="5">
    <source>
        <dbReference type="EMBL" id="SUZ07535.1"/>
    </source>
</evidence>
<feature type="region of interest" description="Disordered" evidence="2">
    <location>
        <begin position="231"/>
        <end position="273"/>
    </location>
</feature>
<dbReference type="InterPro" id="IPR013087">
    <property type="entry name" value="Znf_C2H2_type"/>
</dbReference>
<feature type="compositionally biased region" description="Basic and acidic residues" evidence="2">
    <location>
        <begin position="234"/>
        <end position="244"/>
    </location>
</feature>
<dbReference type="PROSITE" id="PS00028">
    <property type="entry name" value="ZINC_FINGER_C2H2_1"/>
    <property type="match status" value="1"/>
</dbReference>
<evidence type="ECO:0000256" key="2">
    <source>
        <dbReference type="SAM" id="MobiDB-lite"/>
    </source>
</evidence>
<feature type="region of interest" description="Disordered" evidence="2">
    <location>
        <begin position="392"/>
        <end position="451"/>
    </location>
</feature>
<evidence type="ECO:0000256" key="1">
    <source>
        <dbReference type="PROSITE-ProRule" id="PRU00042"/>
    </source>
</evidence>
<feature type="compositionally biased region" description="Polar residues" evidence="2">
    <location>
        <begin position="19"/>
        <end position="47"/>
    </location>
</feature>
<organism evidence="5">
    <name type="scientific">Blumeria graminis f. sp. tritici 96224</name>
    <dbReference type="NCBI Taxonomy" id="1268274"/>
    <lineage>
        <taxon>Eukaryota</taxon>
        <taxon>Fungi</taxon>
        <taxon>Dikarya</taxon>
        <taxon>Ascomycota</taxon>
        <taxon>Pezizomycotina</taxon>
        <taxon>Leotiomycetes</taxon>
        <taxon>Erysiphales</taxon>
        <taxon>Erysiphaceae</taxon>
        <taxon>Blumeria</taxon>
    </lineage>
</organism>
<keyword evidence="1" id="KW-0863">Zinc-finger</keyword>
<feature type="region of interest" description="Disordered" evidence="2">
    <location>
        <begin position="1"/>
        <end position="53"/>
    </location>
</feature>
<name>A0A061HLS6_BLUGR</name>
<dbReference type="PROSITE" id="PS50157">
    <property type="entry name" value="ZINC_FINGER_C2H2_2"/>
    <property type="match status" value="1"/>
</dbReference>
<dbReference type="EMBL" id="KE373715">
    <property type="protein sequence ID" value="EPQ67253.1"/>
    <property type="molecule type" value="Genomic_DNA"/>
</dbReference>
<feature type="compositionally biased region" description="Acidic residues" evidence="2">
    <location>
        <begin position="413"/>
        <end position="431"/>
    </location>
</feature>
<feature type="compositionally biased region" description="Basic and acidic residues" evidence="2">
    <location>
        <begin position="144"/>
        <end position="174"/>
    </location>
</feature>
<evidence type="ECO:0000259" key="3">
    <source>
        <dbReference type="PROSITE" id="PS50157"/>
    </source>
</evidence>
<dbReference type="OrthoDB" id="2152896at2759"/>
<reference evidence="4" key="2">
    <citation type="submission" date="2013-01" db="EMBL/GenBank/DDBJ databases">
        <title>The wheat powdery mildew genome reveals unique evolution of an obligate biotroph.</title>
        <authorList>
            <person name="Oberhaensli S."/>
            <person name="Wicker T."/>
            <person name="Keller B."/>
        </authorList>
    </citation>
    <scope>NUCLEOTIDE SEQUENCE</scope>
    <source>
        <strain evidence="4">96224</strain>
    </source>
</reference>
<dbReference type="AlphaFoldDB" id="A0A061HLS6"/>
<sequence length="451" mass="49515">MASSKEIQHPSRPLGQRRLSMTTASLPKSNSRVHPHSSSTGSLISNHRVTRRKSVSTNNAVMVAAVRDIAEFPQGIPIVGRRSNISKSASARSNNLESLPSPPMSLPTTKTRLNPNFGSKIDMSESAIEDDQMDDTGDEDEGGSESKHNFTRRASDSQNDTKDGKKTSSNDLKCDKCGKGYKHSSCLSKHLWEHTPEWSYTSKLLISKHQQVQLLEAASVLLTMTQDISTSPHSARDIQSDHESSSPAASRSSERNDHLSSINTTPSPRADMDNQCLRSLYSSRYKRQNNGSSFSQSQLTASPTTFLRSRSVPHISLVGNRGKYSTERSSSSSSLNNGNHEDESLASAVQLLSCSFGNTAPLDPSSILLSEQIPSVPDIPPQYLGHRNIFRPAFIPGQHPSQPESYTRTQAYNDEDVNMESEESATDDDDCDQRSPGRSDEDEDGVFGRME</sequence>
<feature type="region of interest" description="Disordered" evidence="2">
    <location>
        <begin position="318"/>
        <end position="341"/>
    </location>
</feature>
<reference evidence="5" key="3">
    <citation type="submission" date="2018-07" db="EMBL/GenBank/DDBJ databases">
        <authorList>
            <person name="Quirk P.G."/>
            <person name="Krulwich T.A."/>
        </authorList>
    </citation>
    <scope>NUCLEOTIDE SEQUENCE</scope>
    <source>
        <strain evidence="5">96224</strain>
    </source>
</reference>
<dbReference type="Proteomes" id="UP000053110">
    <property type="component" value="Unassembled WGS sequence"/>
</dbReference>
<reference evidence="6" key="1">
    <citation type="journal article" date="2013" name="Nat. Genet.">
        <title>The wheat powdery mildew genome shows the unique evolution of an obligate biotroph.</title>
        <authorList>
            <person name="Wicker T."/>
            <person name="Oberhaensli S."/>
            <person name="Parlange F."/>
            <person name="Buchmann J.P."/>
            <person name="Shatalina M."/>
            <person name="Roffler S."/>
            <person name="Ben-David R."/>
            <person name="Dolezel J."/>
            <person name="Simkova H."/>
            <person name="Schulze-Lefert P."/>
            <person name="Spanu P.D."/>
            <person name="Bruggmann R."/>
            <person name="Amselem J."/>
            <person name="Quesneville H."/>
            <person name="Ver Loren van Themaat E."/>
            <person name="Paape T."/>
            <person name="Shimizu K.K."/>
            <person name="Keller B."/>
        </authorList>
    </citation>
    <scope>NUCLEOTIDE SEQUENCE [LARGE SCALE GENOMIC DNA]</scope>
    <source>
        <strain evidence="6">96224</strain>
    </source>
</reference>
<accession>A0A061HLS6</accession>
<dbReference type="GO" id="GO:0008270">
    <property type="term" value="F:zinc ion binding"/>
    <property type="evidence" value="ECO:0007669"/>
    <property type="project" value="UniProtKB-KW"/>
</dbReference>
<dbReference type="SUPFAM" id="SSF57667">
    <property type="entry name" value="beta-beta-alpha zinc fingers"/>
    <property type="match status" value="1"/>
</dbReference>
<dbReference type="EMBL" id="UIGY01000001">
    <property type="protein sequence ID" value="SUZ07535.1"/>
    <property type="molecule type" value="Genomic_DNA"/>
</dbReference>
<dbReference type="HOGENOM" id="CLU_033337_0_0_1"/>
<feature type="compositionally biased region" description="Acidic residues" evidence="2">
    <location>
        <begin position="127"/>
        <end position="143"/>
    </location>
</feature>
<protein>
    <submittedName>
        <fullName evidence="5">Bgt-4200</fullName>
    </submittedName>
</protein>